<dbReference type="Proteomes" id="UP000663829">
    <property type="component" value="Unassembled WGS sequence"/>
</dbReference>
<keyword evidence="7" id="KW-1185">Reference proteome</keyword>
<dbReference type="SMART" id="SM00369">
    <property type="entry name" value="LRR_TYP"/>
    <property type="match status" value="3"/>
</dbReference>
<evidence type="ECO:0000313" key="7">
    <source>
        <dbReference type="Proteomes" id="UP000663829"/>
    </source>
</evidence>
<sequence length="330" mass="38599">MKDLFPVIIVVLYLVINPSCISTLTCPPNSKIFPCTCDSDLRQVTCEGQKFTTTTIFLKNIIRTFHDYVETNERYFEHLLFHSNITDFSDINYPTLEEDVFGEISFKKIEIINISNFENINYKAFSTKNAQFVEEFIIEHTNLSKVYLGSISLTNLTYISLANNKLTELPENIFPNSEKLKTVDLKNNQIVIVSDRAFINKPNLEYIDLSRNRISRIPPISSLRNITINLSKNDFLWSGSGGYFTQPTHIILDDNNFIYLDQSYFERFLNPIYKNTLSIKNNKIDCIHCNNKWLLFNNNTKLYQQNIYNMECESMTRSFWESNIEDFSRC</sequence>
<evidence type="ECO:0000313" key="6">
    <source>
        <dbReference type="EMBL" id="CAF4420794.1"/>
    </source>
</evidence>
<dbReference type="InterPro" id="IPR001611">
    <property type="entry name" value="Leu-rich_rpt"/>
</dbReference>
<organism evidence="5 7">
    <name type="scientific">Didymodactylos carnosus</name>
    <dbReference type="NCBI Taxonomy" id="1234261"/>
    <lineage>
        <taxon>Eukaryota</taxon>
        <taxon>Metazoa</taxon>
        <taxon>Spiralia</taxon>
        <taxon>Gnathifera</taxon>
        <taxon>Rotifera</taxon>
        <taxon>Eurotatoria</taxon>
        <taxon>Bdelloidea</taxon>
        <taxon>Philodinida</taxon>
        <taxon>Philodinidae</taxon>
        <taxon>Didymodactylos</taxon>
    </lineage>
</organism>
<protein>
    <submittedName>
        <fullName evidence="5">Uncharacterized protein</fullName>
    </submittedName>
</protein>
<comment type="caution">
    <text evidence="5">The sequence shown here is derived from an EMBL/GenBank/DDBJ whole genome shotgun (WGS) entry which is preliminary data.</text>
</comment>
<feature type="chain" id="PRO_5036229244" evidence="4">
    <location>
        <begin position="24"/>
        <end position="330"/>
    </location>
</feature>
<dbReference type="PROSITE" id="PS51450">
    <property type="entry name" value="LRR"/>
    <property type="match status" value="2"/>
</dbReference>
<name>A0A815XMR9_9BILA</name>
<keyword evidence="3" id="KW-0677">Repeat</keyword>
<dbReference type="InterPro" id="IPR050328">
    <property type="entry name" value="Dev_Immune_Receptor"/>
</dbReference>
<dbReference type="Pfam" id="PF13855">
    <property type="entry name" value="LRR_8"/>
    <property type="match status" value="1"/>
</dbReference>
<dbReference type="PANTHER" id="PTHR24373">
    <property type="entry name" value="SLIT RELATED LEUCINE-RICH REPEAT NEURONAL PROTEIN"/>
    <property type="match status" value="1"/>
</dbReference>
<dbReference type="InterPro" id="IPR032675">
    <property type="entry name" value="LRR_dom_sf"/>
</dbReference>
<dbReference type="GO" id="GO:0031012">
    <property type="term" value="C:extracellular matrix"/>
    <property type="evidence" value="ECO:0007669"/>
    <property type="project" value="TreeGrafter"/>
</dbReference>
<proteinExistence type="predicted"/>
<feature type="signal peptide" evidence="4">
    <location>
        <begin position="1"/>
        <end position="23"/>
    </location>
</feature>
<dbReference type="Gene3D" id="3.80.10.10">
    <property type="entry name" value="Ribonuclease Inhibitor"/>
    <property type="match status" value="1"/>
</dbReference>
<reference evidence="5" key="1">
    <citation type="submission" date="2021-02" db="EMBL/GenBank/DDBJ databases">
        <authorList>
            <person name="Nowell W R."/>
        </authorList>
    </citation>
    <scope>NUCLEOTIDE SEQUENCE</scope>
</reference>
<dbReference type="OrthoDB" id="676979at2759"/>
<evidence type="ECO:0000256" key="1">
    <source>
        <dbReference type="ARBA" id="ARBA00022614"/>
    </source>
</evidence>
<evidence type="ECO:0000256" key="2">
    <source>
        <dbReference type="ARBA" id="ARBA00022729"/>
    </source>
</evidence>
<dbReference type="Proteomes" id="UP000681722">
    <property type="component" value="Unassembled WGS sequence"/>
</dbReference>
<dbReference type="AlphaFoldDB" id="A0A815XMR9"/>
<dbReference type="InterPro" id="IPR003591">
    <property type="entry name" value="Leu-rich_rpt_typical-subtyp"/>
</dbReference>
<keyword evidence="2 4" id="KW-0732">Signal</keyword>
<dbReference type="PANTHER" id="PTHR24373:SF398">
    <property type="entry name" value="LEUCINE-RICH REPEAT-CONTAINING G-PROTEIN COUPLED RECEPTOR 6"/>
    <property type="match status" value="1"/>
</dbReference>
<dbReference type="SUPFAM" id="SSF52058">
    <property type="entry name" value="L domain-like"/>
    <property type="match status" value="1"/>
</dbReference>
<dbReference type="GO" id="GO:0005615">
    <property type="term" value="C:extracellular space"/>
    <property type="evidence" value="ECO:0007669"/>
    <property type="project" value="TreeGrafter"/>
</dbReference>
<evidence type="ECO:0000313" key="5">
    <source>
        <dbReference type="EMBL" id="CAF1559504.1"/>
    </source>
</evidence>
<evidence type="ECO:0000256" key="4">
    <source>
        <dbReference type="SAM" id="SignalP"/>
    </source>
</evidence>
<keyword evidence="1" id="KW-0433">Leucine-rich repeat</keyword>
<dbReference type="EMBL" id="CAJNOQ010028177">
    <property type="protein sequence ID" value="CAF1559504.1"/>
    <property type="molecule type" value="Genomic_DNA"/>
</dbReference>
<dbReference type="EMBL" id="CAJOBC010093914">
    <property type="protein sequence ID" value="CAF4420794.1"/>
    <property type="molecule type" value="Genomic_DNA"/>
</dbReference>
<gene>
    <name evidence="5" type="ORF">GPM918_LOCUS39675</name>
    <name evidence="6" type="ORF">SRO942_LOCUS40565</name>
</gene>
<accession>A0A815XMR9</accession>
<evidence type="ECO:0000256" key="3">
    <source>
        <dbReference type="ARBA" id="ARBA00022737"/>
    </source>
</evidence>